<gene>
    <name evidence="8" type="ORF">DF196_03740</name>
</gene>
<evidence type="ECO:0000259" key="6">
    <source>
        <dbReference type="Pfam" id="PF01869"/>
    </source>
</evidence>
<dbReference type="NCBIfam" id="TIGR00241">
    <property type="entry name" value="CoA_E_activ"/>
    <property type="match status" value="1"/>
</dbReference>
<name>A0A2U2NB61_9BIFI</name>
<evidence type="ECO:0000256" key="1">
    <source>
        <dbReference type="ARBA" id="ARBA00001966"/>
    </source>
</evidence>
<feature type="region of interest" description="Disordered" evidence="5">
    <location>
        <begin position="631"/>
        <end position="652"/>
    </location>
</feature>
<feature type="domain" description="ATPase BadF/BadG/BcrA/BcrD type" evidence="6">
    <location>
        <begin position="355"/>
        <end position="609"/>
    </location>
</feature>
<evidence type="ECO:0000313" key="8">
    <source>
        <dbReference type="EMBL" id="PWG66381.1"/>
    </source>
</evidence>
<evidence type="ECO:0000259" key="7">
    <source>
        <dbReference type="Pfam" id="PF09989"/>
    </source>
</evidence>
<evidence type="ECO:0000256" key="3">
    <source>
        <dbReference type="ARBA" id="ARBA00023004"/>
    </source>
</evidence>
<dbReference type="InterPro" id="IPR043129">
    <property type="entry name" value="ATPase_NBD"/>
</dbReference>
<dbReference type="Gene3D" id="3.30.420.40">
    <property type="match status" value="4"/>
</dbReference>
<dbReference type="InterPro" id="IPR002731">
    <property type="entry name" value="ATPase_BadF"/>
</dbReference>
<feature type="domain" description="ATPase BadF/BadG/BcrA/BcrD type" evidence="6">
    <location>
        <begin position="25"/>
        <end position="283"/>
    </location>
</feature>
<dbReference type="Pfam" id="PF09989">
    <property type="entry name" value="DUF2229"/>
    <property type="match status" value="1"/>
</dbReference>
<proteinExistence type="predicted"/>
<reference evidence="8 9" key="1">
    <citation type="journal article" date="2018" name="Int. J. Syst. Evol. Microbiol.">
        <title>Bifidobacterium callitrichidarum sp. nov. from the faeces of the emperor tamarin (Saguinus imperator).</title>
        <authorList>
            <person name="Modesto M."/>
            <person name="Michelini S."/>
            <person name="Sansosti M.C."/>
            <person name="De Filippo C."/>
            <person name="Cavalieri D."/>
            <person name="Qvirist L."/>
            <person name="Andlid T."/>
            <person name="Spiezio C."/>
            <person name="Sandri C."/>
            <person name="Pascarelli S."/>
            <person name="Sgorbati B."/>
            <person name="Mattarelli P."/>
        </authorList>
    </citation>
    <scope>NUCLEOTIDE SEQUENCE [LARGE SCALE GENOMIC DNA]</scope>
    <source>
        <strain evidence="8 9">TRI 5</strain>
    </source>
</reference>
<keyword evidence="4" id="KW-0411">Iron-sulfur</keyword>
<accession>A0A2U2NB61</accession>
<keyword evidence="2" id="KW-0479">Metal-binding</keyword>
<dbReference type="PANTHER" id="PTHR32329">
    <property type="entry name" value="BIFUNCTIONAL PROTEIN [INCLUDES 2-HYDROXYACYL-COA DEHYDRATASE (N-TER) AND ITS ACTIVATOR DOMAIN (C_TERM)-RELATED"/>
    <property type="match status" value="1"/>
</dbReference>
<evidence type="ECO:0000256" key="5">
    <source>
        <dbReference type="SAM" id="MobiDB-lite"/>
    </source>
</evidence>
<sequence>MNAAPNTNTSANAAAVSGNAKPLRVGLDIGSTTVKAVVLDQSDSLGSTLFSDYRRHHANVRATVAGLLVDIHKKLEELGRGDEPIRLAITGSGGLALADNMHVPFIQEVIAETEAIDKEYPAADVIIELGGEDAKITYLKPTPEQRMNGSCAGGTGAFIDQMATLLDTDAAGLNEMAKSYENLYPIASRCGVFAKTDLQPLINDGAAKPDLAASIFTAVATQTIAGLASGRPIHGTVIFLGGPLFFMSELRAAFQRALEGKVDEFIVPTNAHLYVAYGAALQADIDSDDEGHHFEARTCADILHTLEELKNLPSNTPTMPPLFPTEADRETFNKRHHREHIHIGTLEGAHGPHFLGIDAGSTTIKATLVNDDREIVWSSYANNEGSPLTAAINIVKKIQAELPADAWIARSCATGYGEGLITTGLHLDEGVVETMAHYRGAEMVSPGVTAVIDIGGQDMKYLAITDGVIDSIAVNEACSSGCGSFLQTFAMSMGLTIQEFTQKALASTHPVDLGSRCTVFMNSSVKQAQKEGASIEDIAAGLCYSVVRNALYKVIKLRDSGELGDTVVVQGGTFLNDAVLRAFELLTDRKVTRPNIAGLMGAFGAALTARMHYQDEADHLDVVVKADGSEEAATASGEADSAPADTTDKAPADGFKKTAMAASAEPETHTVVIDGVTHTASSILTGEALDTMSMTTERDVCKLCQNHCKLTITTFSDGSRFVTGNRCERGGDAKKKRSDRPNLYDYKYKRCFAYRRLTDKKATRGEIGIPRALNMYENYPFWFTLLTSLGFKVMISGRSSHELFETGIESIASENICYPAKLVHGHIKWLLNKGIKTIFYPCVSYEDNLVPNTDNHYNCPVVANYPLVVGANMPELREEGVRYMHPYFNLANHELMVDRIVEEFAWANVTREEAETAVKAAYAEDKVFKHDVQQEGLAALAYMKEHGCRGIVLAGRPYHIDPEINHGIPETICSLGMVVLSEDSICELQPGEKLNLTEFLSEGEQSPRAKNAAGFRHVGDRTVTKMPLRVTNQWAYHSRLYAAAHFVASYPGLELVQLNSFGCGLDAITTDQVAEILADKADVYTLLKIDEVSNLGAAKIRLRSLKAAVEEREANKAREAAAAAGQDVSGETADDETAAEARKAREAARAKAEADLAAAKAALAEAQAAVDAAEAKVKAEQAASGKPSGPKPMGFRKTGTKAPTPGRQVLLDTTMAANPKLTKAMREASKKAAQRDIKAAANAVNAGNVLAGSNGTVDQPTGKASAKKQSAHNNATMSRYAHREKFVKDMKKDYTIVAPQMSPIHLSLVEAVIRSGGYKFDVLKHASRGDVETGLKYVNNDACYPAIMVIGQLIDAILEGKYDPDHVALAITQTGGMCRATNYFGLIRKALIDAGYPQIPVIAISTQGLEDNPGFKATVPMLHRAVKALILGDLLMKCLYRVRPYEVEKGSANRLYEQWDVIVRETLEHHGYSKTAAKTPWLRKGWLPYATLAKEIVKSFDALPLKDIPRKVRVGVVGEILVKYQPDANNHVVDVIESQDCEAVVPGIMEFMTTRPYITDWNERNLGMGGNQTLYALMRWGLDRYNAPIKAAIATAHGKFKQDDPMPELVKKAAEVTSIGVQAGEGWLLTAEILELIEQGCPNVICAQPFACLPNHVTGRGMFGKIRRLHPEANIVSIDYDPGASEANQLNRIKLMIAAAKKAHNAKFAEAGEPQGFTSAD</sequence>
<dbReference type="EMBL" id="QFFM01000006">
    <property type="protein sequence ID" value="PWG66381.1"/>
    <property type="molecule type" value="Genomic_DNA"/>
</dbReference>
<protein>
    <submittedName>
        <fullName evidence="8">Activase</fullName>
    </submittedName>
</protein>
<feature type="region of interest" description="Disordered" evidence="5">
    <location>
        <begin position="1252"/>
        <end position="1275"/>
    </location>
</feature>
<keyword evidence="9" id="KW-1185">Reference proteome</keyword>
<dbReference type="RefSeq" id="WP_109056628.1">
    <property type="nucleotide sequence ID" value="NZ_QFFM01000006.1"/>
</dbReference>
<dbReference type="InterPro" id="IPR051805">
    <property type="entry name" value="Dehydratase_Activator_Redct"/>
</dbReference>
<organism evidence="8 9">
    <name type="scientific">Bifidobacterium callitrichidarum</name>
    <dbReference type="NCBI Taxonomy" id="2052941"/>
    <lineage>
        <taxon>Bacteria</taxon>
        <taxon>Bacillati</taxon>
        <taxon>Actinomycetota</taxon>
        <taxon>Actinomycetes</taxon>
        <taxon>Bifidobacteriales</taxon>
        <taxon>Bifidobacteriaceae</taxon>
        <taxon>Bifidobacterium</taxon>
    </lineage>
</organism>
<dbReference type="InterPro" id="IPR008275">
    <property type="entry name" value="CoA_E_activase_dom"/>
</dbReference>
<dbReference type="Proteomes" id="UP000245876">
    <property type="component" value="Unassembled WGS sequence"/>
</dbReference>
<keyword evidence="3" id="KW-0408">Iron</keyword>
<comment type="caution">
    <text evidence="8">The sequence shown here is derived from an EMBL/GenBank/DDBJ whole genome shotgun (WGS) entry which is preliminary data.</text>
</comment>
<feature type="domain" description="DUF2229" evidence="7">
    <location>
        <begin position="767"/>
        <end position="985"/>
    </location>
</feature>
<feature type="region of interest" description="Disordered" evidence="5">
    <location>
        <begin position="1118"/>
        <end position="1146"/>
    </location>
</feature>
<evidence type="ECO:0000313" key="9">
    <source>
        <dbReference type="Proteomes" id="UP000245876"/>
    </source>
</evidence>
<dbReference type="CDD" id="cd24035">
    <property type="entry name" value="ASKHA_NBD_O66634-like_rpt2"/>
    <property type="match status" value="1"/>
</dbReference>
<dbReference type="OrthoDB" id="9177882at2"/>
<evidence type="ECO:0000256" key="2">
    <source>
        <dbReference type="ARBA" id="ARBA00022723"/>
    </source>
</evidence>
<evidence type="ECO:0000256" key="4">
    <source>
        <dbReference type="ARBA" id="ARBA00023014"/>
    </source>
</evidence>
<dbReference type="PANTHER" id="PTHR32329:SF4">
    <property type="entry name" value="ACTIVATOR OF 2-HYDROXYACYL-COA DEHYDRATASE"/>
    <property type="match status" value="1"/>
</dbReference>
<comment type="cofactor">
    <cofactor evidence="1">
        <name>[4Fe-4S] cluster</name>
        <dbReference type="ChEBI" id="CHEBI:49883"/>
    </cofactor>
</comment>
<dbReference type="Pfam" id="PF01869">
    <property type="entry name" value="BcrAD_BadFG"/>
    <property type="match status" value="2"/>
</dbReference>
<dbReference type="GO" id="GO:0046872">
    <property type="term" value="F:metal ion binding"/>
    <property type="evidence" value="ECO:0007669"/>
    <property type="project" value="UniProtKB-KW"/>
</dbReference>
<feature type="region of interest" description="Disordered" evidence="5">
    <location>
        <begin position="1179"/>
        <end position="1206"/>
    </location>
</feature>
<dbReference type="InterPro" id="IPR018709">
    <property type="entry name" value="CoA_activase_DUF2229"/>
</dbReference>
<dbReference type="GO" id="GO:0051536">
    <property type="term" value="F:iron-sulfur cluster binding"/>
    <property type="evidence" value="ECO:0007669"/>
    <property type="project" value="UniProtKB-KW"/>
</dbReference>
<dbReference type="CDD" id="cd24034">
    <property type="entry name" value="ASKHA_NBD_O66634-like_rpt1"/>
    <property type="match status" value="1"/>
</dbReference>
<feature type="compositionally biased region" description="Low complexity" evidence="5">
    <location>
        <begin position="631"/>
        <end position="645"/>
    </location>
</feature>
<dbReference type="SUPFAM" id="SSF53067">
    <property type="entry name" value="Actin-like ATPase domain"/>
    <property type="match status" value="2"/>
</dbReference>